<dbReference type="Pfam" id="PF13349">
    <property type="entry name" value="DUF4097"/>
    <property type="match status" value="1"/>
</dbReference>
<dbReference type="EMBL" id="NFZS01000004">
    <property type="protein sequence ID" value="RAO75582.1"/>
    <property type="molecule type" value="Genomic_DNA"/>
</dbReference>
<dbReference type="Proteomes" id="UP000248926">
    <property type="component" value="Unassembled WGS sequence"/>
</dbReference>
<evidence type="ECO:0000256" key="2">
    <source>
        <dbReference type="SAM" id="SignalP"/>
    </source>
</evidence>
<accession>A0A328P4C6</accession>
<feature type="region of interest" description="Disordered" evidence="1">
    <location>
        <begin position="233"/>
        <end position="258"/>
    </location>
</feature>
<keyword evidence="2" id="KW-0732">Signal</keyword>
<name>A0A328P4C6_9GAMM</name>
<organism evidence="4 5">
    <name type="scientific">Dyella jiangningensis</name>
    <dbReference type="NCBI Taxonomy" id="1379159"/>
    <lineage>
        <taxon>Bacteria</taxon>
        <taxon>Pseudomonadati</taxon>
        <taxon>Pseudomonadota</taxon>
        <taxon>Gammaproteobacteria</taxon>
        <taxon>Lysobacterales</taxon>
        <taxon>Rhodanobacteraceae</taxon>
        <taxon>Dyella</taxon>
    </lineage>
</organism>
<keyword evidence="5" id="KW-1185">Reference proteome</keyword>
<dbReference type="RefSeq" id="WP_111984051.1">
    <property type="nucleotide sequence ID" value="NZ_NFZS01000004.1"/>
</dbReference>
<protein>
    <recommendedName>
        <fullName evidence="3">DUF4097 domain-containing protein</fullName>
    </recommendedName>
</protein>
<dbReference type="InterPro" id="IPR025164">
    <property type="entry name" value="Toastrack_DUF4097"/>
</dbReference>
<gene>
    <name evidence="4" type="ORF">CA260_16105</name>
</gene>
<feature type="signal peptide" evidence="2">
    <location>
        <begin position="1"/>
        <end position="18"/>
    </location>
</feature>
<evidence type="ECO:0000313" key="4">
    <source>
        <dbReference type="EMBL" id="RAO75582.1"/>
    </source>
</evidence>
<evidence type="ECO:0000256" key="1">
    <source>
        <dbReference type="SAM" id="MobiDB-lite"/>
    </source>
</evidence>
<proteinExistence type="predicted"/>
<dbReference type="Gene3D" id="2.160.20.120">
    <property type="match status" value="1"/>
</dbReference>
<feature type="chain" id="PRO_5016357588" description="DUF4097 domain-containing protein" evidence="2">
    <location>
        <begin position="19"/>
        <end position="258"/>
    </location>
</feature>
<evidence type="ECO:0000259" key="3">
    <source>
        <dbReference type="Pfam" id="PF13349"/>
    </source>
</evidence>
<reference evidence="4 5" key="1">
    <citation type="journal article" date="2018" name="Genet. Mol. Biol.">
        <title>The genome sequence of Dyella jiangningensis FCAV SCS01 from a lignocellulose-decomposing microbial consortium metagenome reveals potential for biotechnological applications.</title>
        <authorList>
            <person name="Desiderato J.G."/>
            <person name="Alvarenga D.O."/>
            <person name="Constancio M.T.L."/>
            <person name="Alves L.M.C."/>
            <person name="Varani A.M."/>
        </authorList>
    </citation>
    <scope>NUCLEOTIDE SEQUENCE [LARGE SCALE GENOMIC DNA]</scope>
    <source>
        <strain evidence="4 5">FCAV SCS01</strain>
    </source>
</reference>
<evidence type="ECO:0000313" key="5">
    <source>
        <dbReference type="Proteomes" id="UP000248926"/>
    </source>
</evidence>
<dbReference type="OrthoDB" id="5944342at2"/>
<dbReference type="AlphaFoldDB" id="A0A328P4C6"/>
<sequence length="258" mass="26587">MRRLLLAALLFAPLVSHADECKYEAPRNLTLDLAGVREVQVDLHSHDLHLNGSSGGAGGSVTGRACASDPKLLDDLVVTQRREGDRLIVEAGNHGRMTISLFKSSYTSLVLNMQIPAQIPVVLNVGSGDAWVTGLQKLSTQVGSGDLHVNKIAGPFSASVGSGDVDVNDVGSLDIGSIGSGDVKVNGVRGESRVGSIGSGDVTIRAVGGSVKIDTVGSGDVRVHDVHGDFTVGAKGSGDVSHSGVQGKVSVPHDRDDD</sequence>
<comment type="caution">
    <text evidence="4">The sequence shown here is derived from an EMBL/GenBank/DDBJ whole genome shotgun (WGS) entry which is preliminary data.</text>
</comment>
<feature type="domain" description="DUF4097" evidence="3">
    <location>
        <begin position="38"/>
        <end position="241"/>
    </location>
</feature>